<proteinExistence type="predicted"/>
<name>A0A392SIK1_9FABA</name>
<feature type="compositionally biased region" description="Polar residues" evidence="1">
    <location>
        <begin position="21"/>
        <end position="33"/>
    </location>
</feature>
<reference evidence="2 3" key="1">
    <citation type="journal article" date="2018" name="Front. Plant Sci.">
        <title>Red Clover (Trifolium pratense) and Zigzag Clover (T. medium) - A Picture of Genomic Similarities and Differences.</title>
        <authorList>
            <person name="Dluhosova J."/>
            <person name="Istvanek J."/>
            <person name="Nedelnik J."/>
            <person name="Repkova J."/>
        </authorList>
    </citation>
    <scope>NUCLEOTIDE SEQUENCE [LARGE SCALE GENOMIC DNA]</scope>
    <source>
        <strain evidence="3">cv. 10/8</strain>
        <tissue evidence="2">Leaf</tissue>
    </source>
</reference>
<keyword evidence="2" id="KW-0808">Transferase</keyword>
<accession>A0A392SIK1</accession>
<feature type="compositionally biased region" description="Basic and acidic residues" evidence="1">
    <location>
        <begin position="73"/>
        <end position="92"/>
    </location>
</feature>
<dbReference type="GO" id="GO:0032259">
    <property type="term" value="P:methylation"/>
    <property type="evidence" value="ECO:0007669"/>
    <property type="project" value="UniProtKB-KW"/>
</dbReference>
<dbReference type="AlphaFoldDB" id="A0A392SIK1"/>
<feature type="compositionally biased region" description="Polar residues" evidence="1">
    <location>
        <begin position="51"/>
        <end position="69"/>
    </location>
</feature>
<protein>
    <submittedName>
        <fullName evidence="2">Histone-lysine N-methyltransferase SUVR2-like</fullName>
    </submittedName>
</protein>
<feature type="non-terminal residue" evidence="2">
    <location>
        <position position="1"/>
    </location>
</feature>
<feature type="non-terminal residue" evidence="2">
    <location>
        <position position="103"/>
    </location>
</feature>
<comment type="caution">
    <text evidence="2">The sequence shown here is derived from an EMBL/GenBank/DDBJ whole genome shotgun (WGS) entry which is preliminary data.</text>
</comment>
<dbReference type="EMBL" id="LXQA010384367">
    <property type="protein sequence ID" value="MCI48282.1"/>
    <property type="molecule type" value="Genomic_DNA"/>
</dbReference>
<feature type="region of interest" description="Disordered" evidence="1">
    <location>
        <begin position="1"/>
        <end position="103"/>
    </location>
</feature>
<evidence type="ECO:0000256" key="1">
    <source>
        <dbReference type="SAM" id="MobiDB-lite"/>
    </source>
</evidence>
<dbReference type="GO" id="GO:0008168">
    <property type="term" value="F:methyltransferase activity"/>
    <property type="evidence" value="ECO:0007669"/>
    <property type="project" value="UniProtKB-KW"/>
</dbReference>
<dbReference type="Proteomes" id="UP000265520">
    <property type="component" value="Unassembled WGS sequence"/>
</dbReference>
<evidence type="ECO:0000313" key="2">
    <source>
        <dbReference type="EMBL" id="MCI48282.1"/>
    </source>
</evidence>
<evidence type="ECO:0000313" key="3">
    <source>
        <dbReference type="Proteomes" id="UP000265520"/>
    </source>
</evidence>
<feature type="compositionally biased region" description="Basic and acidic residues" evidence="1">
    <location>
        <begin position="1"/>
        <end position="10"/>
    </location>
</feature>
<keyword evidence="2" id="KW-0489">Methyltransferase</keyword>
<keyword evidence="3" id="KW-1185">Reference proteome</keyword>
<organism evidence="2 3">
    <name type="scientific">Trifolium medium</name>
    <dbReference type="NCBI Taxonomy" id="97028"/>
    <lineage>
        <taxon>Eukaryota</taxon>
        <taxon>Viridiplantae</taxon>
        <taxon>Streptophyta</taxon>
        <taxon>Embryophyta</taxon>
        <taxon>Tracheophyta</taxon>
        <taxon>Spermatophyta</taxon>
        <taxon>Magnoliopsida</taxon>
        <taxon>eudicotyledons</taxon>
        <taxon>Gunneridae</taxon>
        <taxon>Pentapetalae</taxon>
        <taxon>rosids</taxon>
        <taxon>fabids</taxon>
        <taxon>Fabales</taxon>
        <taxon>Fabaceae</taxon>
        <taxon>Papilionoideae</taxon>
        <taxon>50 kb inversion clade</taxon>
        <taxon>NPAAA clade</taxon>
        <taxon>Hologalegina</taxon>
        <taxon>IRL clade</taxon>
        <taxon>Trifolieae</taxon>
        <taxon>Trifolium</taxon>
    </lineage>
</organism>
<sequence>EAPTHEEPVRPLKRLRLRGQDGQSSRLLSNGGPSSAAFPLKSPKPEPGTVPGSSSRLQPQSTSVLSNGNAVVDKGKKPLSPEDNLRGRRSISDRNPPPAVFKE</sequence>